<accession>A0A183ITB6</accession>
<evidence type="ECO:0000313" key="4">
    <source>
        <dbReference type="WBParaSite" id="SBAD_0000712801-mRNA-1"/>
    </source>
</evidence>
<dbReference type="EMBL" id="UZAM01010108">
    <property type="protein sequence ID" value="VDP10999.1"/>
    <property type="molecule type" value="Genomic_DNA"/>
</dbReference>
<dbReference type="GO" id="GO:0008168">
    <property type="term" value="F:methyltransferase activity"/>
    <property type="evidence" value="ECO:0007669"/>
    <property type="project" value="TreeGrafter"/>
</dbReference>
<dbReference type="PANTHER" id="PTHR12829:SF4">
    <property type="entry name" value="N(6)-ADENINE-SPECIFIC METHYLTRANSFERASE METTL4"/>
    <property type="match status" value="1"/>
</dbReference>
<gene>
    <name evidence="2" type="ORF">SBAD_LOCUS6863</name>
</gene>
<protein>
    <submittedName>
        <fullName evidence="4">MT-A70 family protein</fullName>
    </submittedName>
</protein>
<dbReference type="WBParaSite" id="SBAD_0000712801-mRNA-1">
    <property type="protein sequence ID" value="SBAD_0000712801-mRNA-1"/>
    <property type="gene ID" value="SBAD_0000712801"/>
</dbReference>
<evidence type="ECO:0000313" key="3">
    <source>
        <dbReference type="Proteomes" id="UP000270296"/>
    </source>
</evidence>
<proteinExistence type="inferred from homology"/>
<dbReference type="InterPro" id="IPR007757">
    <property type="entry name" value="MT-A70-like"/>
</dbReference>
<name>A0A183ITB6_9BILA</name>
<dbReference type="PANTHER" id="PTHR12829">
    <property type="entry name" value="N6-ADENOSINE-METHYLTRANSFERASE"/>
    <property type="match status" value="1"/>
</dbReference>
<keyword evidence="3" id="KW-1185">Reference proteome</keyword>
<reference evidence="2 3" key="2">
    <citation type="submission" date="2018-11" db="EMBL/GenBank/DDBJ databases">
        <authorList>
            <consortium name="Pathogen Informatics"/>
        </authorList>
    </citation>
    <scope>NUCLEOTIDE SEQUENCE [LARGE SCALE GENOMIC DNA]</scope>
</reference>
<comment type="similarity">
    <text evidence="1">Belongs to the MT-A70-like family.</text>
</comment>
<sequence>RTNSIPKFSNVIAAFRYHYFPFSFFCKFFNVLRSRRSEHLANAFSFLSYDTVRNFEIWASLPVASLLKTNGIVALWITNSPSIKSFATEQLIRKWQLKLLASWTWLKVNSVTRSGRPVCEFGGDESKKPFETLLIAVKKVGSPSLRELPKERLIISVPSAVPSRKPPLREILQPWLPKDFNCLELFARSLQPSTTSIGYEVLKMQNKAWFVPSTIH</sequence>
<dbReference type="AlphaFoldDB" id="A0A183ITB6"/>
<dbReference type="GO" id="GO:0005634">
    <property type="term" value="C:nucleus"/>
    <property type="evidence" value="ECO:0007669"/>
    <property type="project" value="TreeGrafter"/>
</dbReference>
<organism evidence="4">
    <name type="scientific">Soboliphyme baturini</name>
    <dbReference type="NCBI Taxonomy" id="241478"/>
    <lineage>
        <taxon>Eukaryota</taxon>
        <taxon>Metazoa</taxon>
        <taxon>Ecdysozoa</taxon>
        <taxon>Nematoda</taxon>
        <taxon>Enoplea</taxon>
        <taxon>Dorylaimia</taxon>
        <taxon>Dioctophymatida</taxon>
        <taxon>Dioctophymatoidea</taxon>
        <taxon>Soboliphymatidae</taxon>
        <taxon>Soboliphyme</taxon>
    </lineage>
</organism>
<dbReference type="Proteomes" id="UP000270296">
    <property type="component" value="Unassembled WGS sequence"/>
</dbReference>
<reference evidence="4" key="1">
    <citation type="submission" date="2016-06" db="UniProtKB">
        <authorList>
            <consortium name="WormBaseParasite"/>
        </authorList>
    </citation>
    <scope>IDENTIFICATION</scope>
</reference>
<dbReference type="OrthoDB" id="61116at2759"/>
<evidence type="ECO:0000313" key="2">
    <source>
        <dbReference type="EMBL" id="VDP10999.1"/>
    </source>
</evidence>
<dbReference type="Pfam" id="PF05063">
    <property type="entry name" value="MT-A70"/>
    <property type="match status" value="1"/>
</dbReference>
<evidence type="ECO:0000256" key="1">
    <source>
        <dbReference type="PROSITE-ProRule" id="PRU00489"/>
    </source>
</evidence>
<dbReference type="PROSITE" id="PS51143">
    <property type="entry name" value="MT_A70"/>
    <property type="match status" value="1"/>
</dbReference>